<dbReference type="Pfam" id="PF12706">
    <property type="entry name" value="Lactamase_B_2"/>
    <property type="match status" value="1"/>
</dbReference>
<proteinExistence type="predicted"/>
<evidence type="ECO:0000259" key="1">
    <source>
        <dbReference type="SMART" id="SM00849"/>
    </source>
</evidence>
<reference evidence="2 3" key="1">
    <citation type="submission" date="2020-08" db="EMBL/GenBank/DDBJ databases">
        <title>Genome public.</title>
        <authorList>
            <person name="Liu C."/>
            <person name="Sun Q."/>
        </authorList>
    </citation>
    <scope>NUCLEOTIDE SEQUENCE [LARGE SCALE GENOMIC DNA]</scope>
    <source>
        <strain evidence="2 3">NSJ-46</strain>
    </source>
</reference>
<dbReference type="PANTHER" id="PTHR47619">
    <property type="entry name" value="METALLO-HYDROLASE YYCJ-RELATED"/>
    <property type="match status" value="1"/>
</dbReference>
<dbReference type="SMART" id="SM00849">
    <property type="entry name" value="Lactamase_B"/>
    <property type="match status" value="1"/>
</dbReference>
<sequence>MDFCSIASGSSGNCTYTGTDETALLVDAGISARQIEKGLHSIDRTAEDIDGILVTHEHSDHVRGLGVLSRRYGIPIYGTRGTLKAIANCSSLGQIDAGLYREIHVDQDFRVGDVTIHPFEIPHDAAQPSAYRLSHEDTSVAVVTDLGVFSDYIIENMKGLDAVLLEANHDIRMLQAGPYPYYLKQRILGTHGHLSNENAGRLLCRILHDNLKHIFLGHLSKENNYDALAYETVCSEVTMGENPYKASDFHIRVADRSEISQLVTV</sequence>
<protein>
    <submittedName>
        <fullName evidence="2">MBL fold metallo-hydrolase</fullName>
    </submittedName>
</protein>
<dbReference type="Proteomes" id="UP000657421">
    <property type="component" value="Unassembled WGS sequence"/>
</dbReference>
<dbReference type="RefSeq" id="WP_249307354.1">
    <property type="nucleotide sequence ID" value="NZ_JACRSZ010000003.1"/>
</dbReference>
<evidence type="ECO:0000313" key="3">
    <source>
        <dbReference type="Proteomes" id="UP000657421"/>
    </source>
</evidence>
<organism evidence="2 3">
    <name type="scientific">Jingyaoa shaoxingensis</name>
    <dbReference type="NCBI Taxonomy" id="2763671"/>
    <lineage>
        <taxon>Bacteria</taxon>
        <taxon>Bacillati</taxon>
        <taxon>Bacillota</taxon>
        <taxon>Clostridia</taxon>
        <taxon>Lachnospirales</taxon>
        <taxon>Lachnospiraceae</taxon>
        <taxon>Jingyaoa</taxon>
    </lineage>
</organism>
<comment type="caution">
    <text evidence="2">The sequence shown here is derived from an EMBL/GenBank/DDBJ whole genome shotgun (WGS) entry which is preliminary data.</text>
</comment>
<dbReference type="PANTHER" id="PTHR47619:SF1">
    <property type="entry name" value="EXODEOXYRIBONUCLEASE WALJ"/>
    <property type="match status" value="1"/>
</dbReference>
<dbReference type="Gene3D" id="3.60.15.10">
    <property type="entry name" value="Ribonuclease Z/Hydroxyacylglutathione hydrolase-like"/>
    <property type="match status" value="1"/>
</dbReference>
<dbReference type="InterPro" id="IPR036866">
    <property type="entry name" value="RibonucZ/Hydroxyglut_hydro"/>
</dbReference>
<name>A0ABR7N7J0_9FIRM</name>
<dbReference type="SUPFAM" id="SSF56281">
    <property type="entry name" value="Metallo-hydrolase/oxidoreductase"/>
    <property type="match status" value="1"/>
</dbReference>
<gene>
    <name evidence="2" type="ORF">H8716_04620</name>
</gene>
<dbReference type="EMBL" id="JACRSZ010000003">
    <property type="protein sequence ID" value="MBC8572373.1"/>
    <property type="molecule type" value="Genomic_DNA"/>
</dbReference>
<evidence type="ECO:0000313" key="2">
    <source>
        <dbReference type="EMBL" id="MBC8572373.1"/>
    </source>
</evidence>
<feature type="domain" description="Metallo-beta-lactamase" evidence="1">
    <location>
        <begin position="11"/>
        <end position="191"/>
    </location>
</feature>
<dbReference type="InterPro" id="IPR052533">
    <property type="entry name" value="WalJ/YycJ-like"/>
</dbReference>
<keyword evidence="3" id="KW-1185">Reference proteome</keyword>
<accession>A0ABR7N7J0</accession>
<dbReference type="InterPro" id="IPR001279">
    <property type="entry name" value="Metallo-B-lactamas"/>
</dbReference>